<dbReference type="SUPFAM" id="SSF53448">
    <property type="entry name" value="Nucleotide-diphospho-sugar transferases"/>
    <property type="match status" value="1"/>
</dbReference>
<feature type="transmembrane region" description="Helical" evidence="7">
    <location>
        <begin position="99"/>
        <end position="117"/>
    </location>
</feature>
<reference evidence="8 9" key="1">
    <citation type="submission" date="2020-07" db="EMBL/GenBank/DDBJ databases">
        <title>MOT database genomes.</title>
        <authorList>
            <person name="Joseph S."/>
            <person name="Aduse-Opoku J."/>
            <person name="Hashim A."/>
            <person name="Wade W."/>
            <person name="Curtis M."/>
        </authorList>
    </citation>
    <scope>NUCLEOTIDE SEQUENCE [LARGE SCALE GENOMIC DNA]</scope>
    <source>
        <strain evidence="8 9">WMus004</strain>
    </source>
</reference>
<feature type="non-terminal residue" evidence="8">
    <location>
        <position position="596"/>
    </location>
</feature>
<feature type="transmembrane region" description="Helical" evidence="7">
    <location>
        <begin position="454"/>
        <end position="471"/>
    </location>
</feature>
<dbReference type="RefSeq" id="WP_179901218.1">
    <property type="nucleotide sequence ID" value="NZ_JACBXV010000177.1"/>
</dbReference>
<keyword evidence="4 8" id="KW-0808">Transferase</keyword>
<dbReference type="Pfam" id="PF13641">
    <property type="entry name" value="Glyco_tranf_2_3"/>
    <property type="match status" value="1"/>
</dbReference>
<dbReference type="PANTHER" id="PTHR22913">
    <property type="entry name" value="HYALURONAN SYNTHASE"/>
    <property type="match status" value="1"/>
</dbReference>
<dbReference type="InterPro" id="IPR029044">
    <property type="entry name" value="Nucleotide-diphossugar_trans"/>
</dbReference>
<keyword evidence="7" id="KW-1133">Transmembrane helix</keyword>
<proteinExistence type="predicted"/>
<dbReference type="GO" id="GO:0050501">
    <property type="term" value="F:hyaluronan synthase activity"/>
    <property type="evidence" value="ECO:0007669"/>
    <property type="project" value="TreeGrafter"/>
</dbReference>
<feature type="region of interest" description="Disordered" evidence="6">
    <location>
        <begin position="542"/>
        <end position="569"/>
    </location>
</feature>
<evidence type="ECO:0000256" key="4">
    <source>
        <dbReference type="ARBA" id="ARBA00022679"/>
    </source>
</evidence>
<feature type="region of interest" description="Disordered" evidence="6">
    <location>
        <begin position="37"/>
        <end position="71"/>
    </location>
</feature>
<dbReference type="CDD" id="cd06423">
    <property type="entry name" value="CESA_like"/>
    <property type="match status" value="1"/>
</dbReference>
<feature type="transmembrane region" description="Helical" evidence="7">
    <location>
        <begin position="425"/>
        <end position="442"/>
    </location>
</feature>
<comment type="caution">
    <text evidence="8">The sequence shown here is derived from an EMBL/GenBank/DDBJ whole genome shotgun (WGS) entry which is preliminary data.</text>
</comment>
<dbReference type="EMBL" id="JACBXV010000177">
    <property type="protein sequence ID" value="NYS69962.1"/>
    <property type="molecule type" value="Genomic_DNA"/>
</dbReference>
<evidence type="ECO:0000256" key="5">
    <source>
        <dbReference type="ARBA" id="ARBA00023136"/>
    </source>
</evidence>
<feature type="transmembrane region" description="Helical" evidence="7">
    <location>
        <begin position="129"/>
        <end position="149"/>
    </location>
</feature>
<keyword evidence="7" id="KW-0812">Transmembrane</keyword>
<dbReference type="Proteomes" id="UP000572528">
    <property type="component" value="Unassembled WGS sequence"/>
</dbReference>
<evidence type="ECO:0000256" key="3">
    <source>
        <dbReference type="ARBA" id="ARBA00022676"/>
    </source>
</evidence>
<comment type="subcellular location">
    <subcellularLocation>
        <location evidence="1">Cell membrane</location>
    </subcellularLocation>
</comment>
<gene>
    <name evidence="8" type="ORF">HZZ05_10665</name>
</gene>
<sequence>MSWSFGMFVVLICGVILMAAIGVKLLFKRDLPLGAHRGPQEQDGRGAAPSVRQPGERDWRDRGPRPSQTIRYRLDSPGRAQGFANRTGLPRALMDSSPYLPLLVLVGAYLVVWFFWRVIVTRHGSFDPWLIWAFNIVFLFVAIQLLLAFSEQRLIGAGPTPQRAAVLVPLYNEDPAVVQRMLTALLVQSLVPSEIHVVDDGSTQGTYFEQRQWFLREARTHGVYATWQRTPNQGKRHAQAQAFQQIRDAEIFVTVDSDSMLDAEAMREITLPFADPRVMSVAGVILATNNRMNLLARVTDIIFVTQQLTDRSSMSRLGMVLVNSGGLAAYRISVLADHIDLYMSEEYLGRHVEFSDDSLLTLFAALRGRTVQQPTAFAFAWMPERFSHHLRQQMRWFRGSFIRGLWRLRFLPVISWGWWRQLLGWLQLWVVGATFIYLVIWRPLMTDHGIPVEVLLIPAIIGLVQNMRYVGVWRSDTSERQRYSALVLSPLATMWTTVLLRPLRVWGMLTSTRMGWNTRQQVEVSEDGGMVNQVLAHAGALSDPGEVAAPPPMGRAAAAATPPPVAEAPVGAGPAVAVASPAGVVGPPPPPPPPAP</sequence>
<dbReference type="PANTHER" id="PTHR22913:SF12">
    <property type="entry name" value="MANNURONAN SYNTHASE"/>
    <property type="match status" value="1"/>
</dbReference>
<dbReference type="GO" id="GO:0085029">
    <property type="term" value="P:extracellular matrix assembly"/>
    <property type="evidence" value="ECO:0007669"/>
    <property type="project" value="TreeGrafter"/>
</dbReference>
<accession>A0A853ENS7</accession>
<feature type="compositionally biased region" description="Basic and acidic residues" evidence="6">
    <location>
        <begin position="54"/>
        <end position="64"/>
    </location>
</feature>
<dbReference type="AlphaFoldDB" id="A0A853ENS7"/>
<dbReference type="Gene3D" id="3.90.550.10">
    <property type="entry name" value="Spore Coat Polysaccharide Biosynthesis Protein SpsA, Chain A"/>
    <property type="match status" value="1"/>
</dbReference>
<keyword evidence="5 7" id="KW-0472">Membrane</keyword>
<evidence type="ECO:0000256" key="2">
    <source>
        <dbReference type="ARBA" id="ARBA00022475"/>
    </source>
</evidence>
<evidence type="ECO:0000313" key="8">
    <source>
        <dbReference type="EMBL" id="NYS69962.1"/>
    </source>
</evidence>
<dbReference type="GO" id="GO:0005886">
    <property type="term" value="C:plasma membrane"/>
    <property type="evidence" value="ECO:0007669"/>
    <property type="project" value="UniProtKB-SubCell"/>
</dbReference>
<evidence type="ECO:0000256" key="1">
    <source>
        <dbReference type="ARBA" id="ARBA00004236"/>
    </source>
</evidence>
<keyword evidence="3" id="KW-0328">Glycosyltransferase</keyword>
<feature type="transmembrane region" description="Helical" evidence="7">
    <location>
        <begin position="6"/>
        <end position="27"/>
    </location>
</feature>
<keyword evidence="2" id="KW-1003">Cell membrane</keyword>
<evidence type="ECO:0000256" key="6">
    <source>
        <dbReference type="SAM" id="MobiDB-lite"/>
    </source>
</evidence>
<evidence type="ECO:0000313" key="9">
    <source>
        <dbReference type="Proteomes" id="UP000572528"/>
    </source>
</evidence>
<dbReference type="GO" id="GO:0030213">
    <property type="term" value="P:hyaluronan biosynthetic process"/>
    <property type="evidence" value="ECO:0007669"/>
    <property type="project" value="TreeGrafter"/>
</dbReference>
<organism evidence="8 9">
    <name type="scientific">Actinomyces bowdenii</name>
    <dbReference type="NCBI Taxonomy" id="131109"/>
    <lineage>
        <taxon>Bacteria</taxon>
        <taxon>Bacillati</taxon>
        <taxon>Actinomycetota</taxon>
        <taxon>Actinomycetes</taxon>
        <taxon>Actinomycetales</taxon>
        <taxon>Actinomycetaceae</taxon>
        <taxon>Actinomyces</taxon>
    </lineage>
</organism>
<protein>
    <submittedName>
        <fullName evidence="8">Glycosyltransferase family 2 protein</fullName>
    </submittedName>
</protein>
<evidence type="ECO:0000256" key="7">
    <source>
        <dbReference type="SAM" id="Phobius"/>
    </source>
</evidence>
<name>A0A853ENS7_9ACTO</name>